<accession>A0AAV7P8B9</accession>
<reference evidence="1" key="1">
    <citation type="journal article" date="2022" name="bioRxiv">
        <title>Sequencing and chromosome-scale assembly of the giantPleurodeles waltlgenome.</title>
        <authorList>
            <person name="Brown T."/>
            <person name="Elewa A."/>
            <person name="Iarovenko S."/>
            <person name="Subramanian E."/>
            <person name="Araus A.J."/>
            <person name="Petzold A."/>
            <person name="Susuki M."/>
            <person name="Suzuki K.-i.T."/>
            <person name="Hayashi T."/>
            <person name="Toyoda A."/>
            <person name="Oliveira C."/>
            <person name="Osipova E."/>
            <person name="Leigh N.D."/>
            <person name="Simon A."/>
            <person name="Yun M.H."/>
        </authorList>
    </citation>
    <scope>NUCLEOTIDE SEQUENCE</scope>
    <source>
        <strain evidence="1">20211129_DDA</strain>
        <tissue evidence="1">Liver</tissue>
    </source>
</reference>
<name>A0AAV7P8B9_PLEWA</name>
<dbReference type="Proteomes" id="UP001066276">
    <property type="component" value="Chromosome 7"/>
</dbReference>
<keyword evidence="2" id="KW-1185">Reference proteome</keyword>
<dbReference type="EMBL" id="JANPWB010000011">
    <property type="protein sequence ID" value="KAJ1123369.1"/>
    <property type="molecule type" value="Genomic_DNA"/>
</dbReference>
<dbReference type="AlphaFoldDB" id="A0AAV7P8B9"/>
<sequence>MCIYTMEKKDTAVTRLAPPTDLYVTFAERDQLLSSMVDAQGAHLRRGRGTDSVQNHGQSKAMMEIKETKPQAKLPDMVRTTGGNKTELVSVIIMECGDMAERRAFQCHP</sequence>
<proteinExistence type="predicted"/>
<comment type="caution">
    <text evidence="1">The sequence shown here is derived from an EMBL/GenBank/DDBJ whole genome shotgun (WGS) entry which is preliminary data.</text>
</comment>
<organism evidence="1 2">
    <name type="scientific">Pleurodeles waltl</name>
    <name type="common">Iberian ribbed newt</name>
    <dbReference type="NCBI Taxonomy" id="8319"/>
    <lineage>
        <taxon>Eukaryota</taxon>
        <taxon>Metazoa</taxon>
        <taxon>Chordata</taxon>
        <taxon>Craniata</taxon>
        <taxon>Vertebrata</taxon>
        <taxon>Euteleostomi</taxon>
        <taxon>Amphibia</taxon>
        <taxon>Batrachia</taxon>
        <taxon>Caudata</taxon>
        <taxon>Salamandroidea</taxon>
        <taxon>Salamandridae</taxon>
        <taxon>Pleurodelinae</taxon>
        <taxon>Pleurodeles</taxon>
    </lineage>
</organism>
<evidence type="ECO:0000313" key="1">
    <source>
        <dbReference type="EMBL" id="KAJ1123369.1"/>
    </source>
</evidence>
<gene>
    <name evidence="1" type="ORF">NDU88_001839</name>
</gene>
<evidence type="ECO:0000313" key="2">
    <source>
        <dbReference type="Proteomes" id="UP001066276"/>
    </source>
</evidence>
<protein>
    <submittedName>
        <fullName evidence="1">Uncharacterized protein</fullName>
    </submittedName>
</protein>